<evidence type="ECO:0000313" key="2">
    <source>
        <dbReference type="EMBL" id="CCI86071.1"/>
    </source>
</evidence>
<feature type="transmembrane region" description="Helical" evidence="1">
    <location>
        <begin position="215"/>
        <end position="235"/>
    </location>
</feature>
<dbReference type="Pfam" id="PF07907">
    <property type="entry name" value="YibE_F"/>
    <property type="match status" value="1"/>
</dbReference>
<feature type="transmembrane region" description="Helical" evidence="1">
    <location>
        <begin position="352"/>
        <end position="375"/>
    </location>
</feature>
<sequence>MFITDKTAIYEKDDTMKINKKRLVAALIALVVGLAATWATYFATDIYQKHDVAVIVDKKIEEKLIGKNVDVYKNKDETREQILHLKVLSGKDKGQTFTVKNQYYPSQLVTQKYQAGQRVFISIKKTSIALINPKRDWVLVLILTITISLMILLAGKFTIALLVSMALSWIVFYGVILWDVKLNGSQIILIFGLADVVFSFISLLIVQGFNKKMLVTWMATLLGIFVSFALSYLIMQLTGQTEMRYETGDYATQDPRGIFLAQTLLGVLGAVMDESTDIISSLYEIIQHRPDITPKELMKSGRTMGQEIMGPLINVLVLIFMAEELPMTILYLRDNNTISSSFGFTLSLGATQSVISAISIVLTVIIATACSLLFLKDKQKKGQK</sequence>
<dbReference type="PANTHER" id="PTHR41771">
    <property type="entry name" value="MEMBRANE PROTEIN-RELATED"/>
    <property type="match status" value="1"/>
</dbReference>
<feature type="transmembrane region" description="Helical" evidence="1">
    <location>
        <begin position="23"/>
        <end position="43"/>
    </location>
</feature>
<evidence type="ECO:0000256" key="1">
    <source>
        <dbReference type="SAM" id="Phobius"/>
    </source>
</evidence>
<protein>
    <recommendedName>
        <fullName evidence="4">YibE/F family protein</fullName>
    </recommendedName>
</protein>
<dbReference type="Proteomes" id="UP000009311">
    <property type="component" value="Unassembled WGS sequence"/>
</dbReference>
<organism evidence="2 3">
    <name type="scientific">Lactobacillus pasteurii DSM 23907 = CRBIP 24.76</name>
    <dbReference type="NCBI Taxonomy" id="1423790"/>
    <lineage>
        <taxon>Bacteria</taxon>
        <taxon>Bacillati</taxon>
        <taxon>Bacillota</taxon>
        <taxon>Bacilli</taxon>
        <taxon>Lactobacillales</taxon>
        <taxon>Lactobacillaceae</taxon>
        <taxon>Lactobacillus</taxon>
    </lineage>
</organism>
<feature type="transmembrane region" description="Helical" evidence="1">
    <location>
        <begin position="308"/>
        <end position="332"/>
    </location>
</feature>
<evidence type="ECO:0008006" key="4">
    <source>
        <dbReference type="Google" id="ProtNLM"/>
    </source>
</evidence>
<keyword evidence="1" id="KW-0472">Membrane</keyword>
<reference evidence="2 3" key="1">
    <citation type="submission" date="2012-06" db="EMBL/GenBank/DDBJ databases">
        <title>Draft Genome Sequence of Lactobacillus pasteurii CRBIP 24.76T.</title>
        <authorList>
            <person name="Cousin S."/>
            <person name="Bouchier C."/>
            <person name="Loux V."/>
            <person name="Ma L."/>
            <person name="Creno S."/>
            <person name="Bizet C."/>
            <person name="Clermont D."/>
        </authorList>
    </citation>
    <scope>NUCLEOTIDE SEQUENCE [LARGE SCALE GENOMIC DNA]</scope>
    <source>
        <strain evidence="3">CRBIP 24.76T</strain>
    </source>
</reference>
<dbReference type="PATRIC" id="fig|1423790.3.peg.1744"/>
<keyword evidence="1" id="KW-0812">Transmembrane</keyword>
<feature type="transmembrane region" description="Helical" evidence="1">
    <location>
        <begin position="137"/>
        <end position="153"/>
    </location>
</feature>
<comment type="caution">
    <text evidence="2">The sequence shown here is derived from an EMBL/GenBank/DDBJ whole genome shotgun (WGS) entry which is preliminary data.</text>
</comment>
<dbReference type="AlphaFoldDB" id="I7LC08"/>
<keyword evidence="1" id="KW-1133">Transmembrane helix</keyword>
<name>I7LC08_9LACO</name>
<dbReference type="InterPro" id="IPR012507">
    <property type="entry name" value="YibE_F"/>
</dbReference>
<evidence type="ECO:0000313" key="3">
    <source>
        <dbReference type="Proteomes" id="UP000009311"/>
    </source>
</evidence>
<gene>
    <name evidence="2" type="ORF">BN53_08400</name>
</gene>
<proteinExistence type="predicted"/>
<keyword evidence="3" id="KW-1185">Reference proteome</keyword>
<feature type="transmembrane region" description="Helical" evidence="1">
    <location>
        <begin position="187"/>
        <end position="209"/>
    </location>
</feature>
<dbReference type="PANTHER" id="PTHR41771:SF1">
    <property type="entry name" value="MEMBRANE PROTEIN"/>
    <property type="match status" value="1"/>
</dbReference>
<accession>I7LC08</accession>
<feature type="transmembrane region" description="Helical" evidence="1">
    <location>
        <begin position="159"/>
        <end position="180"/>
    </location>
</feature>
<dbReference type="eggNOG" id="COG5438">
    <property type="taxonomic scope" value="Bacteria"/>
</dbReference>
<dbReference type="STRING" id="1423790.BN53_08400"/>
<dbReference type="EMBL" id="CAKD01000029">
    <property type="protein sequence ID" value="CCI86071.1"/>
    <property type="molecule type" value="Genomic_DNA"/>
</dbReference>